<dbReference type="Pfam" id="PF10502">
    <property type="entry name" value="Peptidase_S26"/>
    <property type="match status" value="1"/>
</dbReference>
<keyword evidence="8" id="KW-0472">Membrane</keyword>
<dbReference type="CDD" id="cd06530">
    <property type="entry name" value="S26_SPase_I"/>
    <property type="match status" value="1"/>
</dbReference>
<dbReference type="GO" id="GO:0004252">
    <property type="term" value="F:serine-type endopeptidase activity"/>
    <property type="evidence" value="ECO:0007669"/>
    <property type="project" value="InterPro"/>
</dbReference>
<dbReference type="InterPro" id="IPR019533">
    <property type="entry name" value="Peptidase_S26"/>
</dbReference>
<evidence type="ECO:0000313" key="11">
    <source>
        <dbReference type="EMBL" id="SNU85938.1"/>
    </source>
</evidence>
<evidence type="ECO:0000256" key="4">
    <source>
        <dbReference type="ARBA" id="ARBA00013208"/>
    </source>
</evidence>
<dbReference type="SUPFAM" id="SSF51306">
    <property type="entry name" value="LexA/Signal peptidase"/>
    <property type="match status" value="1"/>
</dbReference>
<dbReference type="PROSITE" id="PS00501">
    <property type="entry name" value="SPASE_I_1"/>
    <property type="match status" value="1"/>
</dbReference>
<dbReference type="PANTHER" id="PTHR43390:SF1">
    <property type="entry name" value="CHLOROPLAST PROCESSING PEPTIDASE"/>
    <property type="match status" value="1"/>
</dbReference>
<dbReference type="InterPro" id="IPR036286">
    <property type="entry name" value="LexA/Signal_pep-like_sf"/>
</dbReference>
<feature type="active site" evidence="7">
    <location>
        <position position="45"/>
    </location>
</feature>
<evidence type="ECO:0000313" key="12">
    <source>
        <dbReference type="Proteomes" id="UP000215185"/>
    </source>
</evidence>
<evidence type="ECO:0000256" key="2">
    <source>
        <dbReference type="ARBA" id="ARBA00004401"/>
    </source>
</evidence>
<proteinExistence type="inferred from homology"/>
<dbReference type="NCBIfam" id="TIGR02227">
    <property type="entry name" value="sigpep_I_bact"/>
    <property type="match status" value="1"/>
</dbReference>
<dbReference type="EMBL" id="LT906439">
    <property type="protein sequence ID" value="SNU85938.1"/>
    <property type="molecule type" value="Genomic_DNA"/>
</dbReference>
<dbReference type="InterPro" id="IPR019757">
    <property type="entry name" value="Pept_S26A_signal_pept_1_Lys-AS"/>
</dbReference>
<dbReference type="GO" id="GO:0006465">
    <property type="term" value="P:signal peptide processing"/>
    <property type="evidence" value="ECO:0007669"/>
    <property type="project" value="InterPro"/>
</dbReference>
<dbReference type="PANTHER" id="PTHR43390">
    <property type="entry name" value="SIGNAL PEPTIDASE I"/>
    <property type="match status" value="1"/>
</dbReference>
<dbReference type="AlphaFoldDB" id="A0A239SM66"/>
<dbReference type="PRINTS" id="PR00727">
    <property type="entry name" value="LEADERPTASE"/>
</dbReference>
<dbReference type="OrthoDB" id="9802919at2"/>
<keyword evidence="8" id="KW-0812">Transmembrane</keyword>
<dbReference type="Proteomes" id="UP000215185">
    <property type="component" value="Chromosome 1"/>
</dbReference>
<evidence type="ECO:0000256" key="3">
    <source>
        <dbReference type="ARBA" id="ARBA00009370"/>
    </source>
</evidence>
<dbReference type="Gene3D" id="2.10.109.10">
    <property type="entry name" value="Umud Fragment, subunit A"/>
    <property type="match status" value="1"/>
</dbReference>
<dbReference type="InterPro" id="IPR000223">
    <property type="entry name" value="Pept_S26A_signal_pept_1"/>
</dbReference>
<keyword evidence="5 8" id="KW-0645">Protease</keyword>
<comment type="similarity">
    <text evidence="3 9">Belongs to the peptidase S26 family.</text>
</comment>
<evidence type="ECO:0000256" key="6">
    <source>
        <dbReference type="ARBA" id="ARBA00022801"/>
    </source>
</evidence>
<feature type="transmembrane region" description="Helical" evidence="8">
    <location>
        <begin position="20"/>
        <end position="36"/>
    </location>
</feature>
<dbReference type="STRING" id="1123308.GCA_000380085_01088"/>
<sequence>MPRRQKSRGSLRSFLKEWGAFILLMTLFIVSRYTIWNPVTVDGHSMDPTLSDNEMLIVLLHTNIERFDIVVANSRDDSGKETQIVKRVIGMPGDVVNFNNDVLTVNGKVVDEPYVADYLAAFRKDKLQETYSYNSYFQELARKSQTFTTDADFNSNFTVTVPEGQYFLVGDDRIVSKDSRHVGTYSEESLVGEVKLRYWPLNHLNLF</sequence>
<dbReference type="PROSITE" id="PS00760">
    <property type="entry name" value="SPASE_I_2"/>
    <property type="match status" value="1"/>
</dbReference>
<dbReference type="GO" id="GO:0009003">
    <property type="term" value="F:signal peptidase activity"/>
    <property type="evidence" value="ECO:0007669"/>
    <property type="project" value="UniProtKB-EC"/>
</dbReference>
<evidence type="ECO:0000256" key="5">
    <source>
        <dbReference type="ARBA" id="ARBA00022670"/>
    </source>
</evidence>
<dbReference type="KEGG" id="smen:SAMEA4412692_0008"/>
<feature type="active site" evidence="7">
    <location>
        <position position="86"/>
    </location>
</feature>
<dbReference type="EC" id="3.4.21.89" evidence="4 8"/>
<evidence type="ECO:0000256" key="7">
    <source>
        <dbReference type="PIRSR" id="PIRSR600223-1"/>
    </source>
</evidence>
<evidence type="ECO:0000256" key="8">
    <source>
        <dbReference type="RuleBase" id="RU003993"/>
    </source>
</evidence>
<gene>
    <name evidence="11" type="primary">spsB_1</name>
    <name evidence="11" type="ORF">SAMEA4412692_00008</name>
</gene>
<dbReference type="eggNOG" id="COG0681">
    <property type="taxonomic scope" value="Bacteria"/>
</dbReference>
<comment type="catalytic activity">
    <reaction evidence="1 8">
        <text>Cleavage of hydrophobic, N-terminal signal or leader sequences from secreted and periplasmic proteins.</text>
        <dbReference type="EC" id="3.4.21.89"/>
    </reaction>
</comment>
<feature type="domain" description="Peptidase S26" evidence="10">
    <location>
        <begin position="16"/>
        <end position="199"/>
    </location>
</feature>
<organism evidence="11 12">
    <name type="scientific">Streptococcus merionis</name>
    <dbReference type="NCBI Taxonomy" id="400065"/>
    <lineage>
        <taxon>Bacteria</taxon>
        <taxon>Bacillati</taxon>
        <taxon>Bacillota</taxon>
        <taxon>Bacilli</taxon>
        <taxon>Lactobacillales</taxon>
        <taxon>Streptococcaceae</taxon>
        <taxon>Streptococcus</taxon>
    </lineage>
</organism>
<dbReference type="RefSeq" id="WP_018373661.1">
    <property type="nucleotide sequence ID" value="NZ_LT906439.1"/>
</dbReference>
<keyword evidence="8" id="KW-1133">Transmembrane helix</keyword>
<evidence type="ECO:0000259" key="10">
    <source>
        <dbReference type="Pfam" id="PF10502"/>
    </source>
</evidence>
<dbReference type="GO" id="GO:0005886">
    <property type="term" value="C:plasma membrane"/>
    <property type="evidence" value="ECO:0007669"/>
    <property type="project" value="UniProtKB-SubCell"/>
</dbReference>
<keyword evidence="6 8" id="KW-0378">Hydrolase</keyword>
<name>A0A239SM66_9STRE</name>
<accession>A0A239SM66</accession>
<evidence type="ECO:0000256" key="1">
    <source>
        <dbReference type="ARBA" id="ARBA00000677"/>
    </source>
</evidence>
<evidence type="ECO:0000256" key="9">
    <source>
        <dbReference type="RuleBase" id="RU362042"/>
    </source>
</evidence>
<reference evidence="11 12" key="1">
    <citation type="submission" date="2017-06" db="EMBL/GenBank/DDBJ databases">
        <authorList>
            <consortium name="Pathogen Informatics"/>
        </authorList>
    </citation>
    <scope>NUCLEOTIDE SEQUENCE [LARGE SCALE GENOMIC DNA]</scope>
    <source>
        <strain evidence="11 12">NCTC13788</strain>
    </source>
</reference>
<keyword evidence="12" id="KW-1185">Reference proteome</keyword>
<comment type="subcellular location">
    <subcellularLocation>
        <location evidence="2">Cell membrane</location>
        <topology evidence="2">Single-pass type II membrane protein</topology>
    </subcellularLocation>
    <subcellularLocation>
        <location evidence="9">Membrane</location>
        <topology evidence="9">Single-pass type II membrane protein</topology>
    </subcellularLocation>
</comment>
<dbReference type="InterPro" id="IPR019756">
    <property type="entry name" value="Pept_S26A_signal_pept_1_Ser-AS"/>
</dbReference>
<protein>
    <recommendedName>
        <fullName evidence="4 8">Signal peptidase I</fullName>
        <ecNumber evidence="4 8">3.4.21.89</ecNumber>
    </recommendedName>
</protein>